<evidence type="ECO:0000313" key="2">
    <source>
        <dbReference type="EMBL" id="RRT42281.1"/>
    </source>
</evidence>
<evidence type="ECO:0000313" key="3">
    <source>
        <dbReference type="Proteomes" id="UP000287651"/>
    </source>
</evidence>
<feature type="region of interest" description="Disordered" evidence="1">
    <location>
        <begin position="132"/>
        <end position="156"/>
    </location>
</feature>
<name>A0A426XS92_ENSVE</name>
<proteinExistence type="predicted"/>
<reference evidence="2 3" key="1">
    <citation type="journal article" date="2014" name="Agronomy (Basel)">
        <title>A Draft Genome Sequence for Ensete ventricosum, the Drought-Tolerant Tree Against Hunger.</title>
        <authorList>
            <person name="Harrison J."/>
            <person name="Moore K.A."/>
            <person name="Paszkiewicz K."/>
            <person name="Jones T."/>
            <person name="Grant M."/>
            <person name="Ambacheew D."/>
            <person name="Muzemil S."/>
            <person name="Studholme D.J."/>
        </authorList>
    </citation>
    <scope>NUCLEOTIDE SEQUENCE [LARGE SCALE GENOMIC DNA]</scope>
</reference>
<organism evidence="2 3">
    <name type="scientific">Ensete ventricosum</name>
    <name type="common">Abyssinian banana</name>
    <name type="synonym">Musa ensete</name>
    <dbReference type="NCBI Taxonomy" id="4639"/>
    <lineage>
        <taxon>Eukaryota</taxon>
        <taxon>Viridiplantae</taxon>
        <taxon>Streptophyta</taxon>
        <taxon>Embryophyta</taxon>
        <taxon>Tracheophyta</taxon>
        <taxon>Spermatophyta</taxon>
        <taxon>Magnoliopsida</taxon>
        <taxon>Liliopsida</taxon>
        <taxon>Zingiberales</taxon>
        <taxon>Musaceae</taxon>
        <taxon>Ensete</taxon>
    </lineage>
</organism>
<protein>
    <submittedName>
        <fullName evidence="2">Uncharacterized protein</fullName>
    </submittedName>
</protein>
<feature type="compositionally biased region" description="Basic and acidic residues" evidence="1">
    <location>
        <begin position="42"/>
        <end position="57"/>
    </location>
</feature>
<evidence type="ECO:0000256" key="1">
    <source>
        <dbReference type="SAM" id="MobiDB-lite"/>
    </source>
</evidence>
<accession>A0A426XS92</accession>
<dbReference type="Proteomes" id="UP000287651">
    <property type="component" value="Unassembled WGS sequence"/>
</dbReference>
<gene>
    <name evidence="2" type="ORF">B296_00013367</name>
</gene>
<feature type="region of interest" description="Disordered" evidence="1">
    <location>
        <begin position="31"/>
        <end position="59"/>
    </location>
</feature>
<dbReference type="AlphaFoldDB" id="A0A426XS92"/>
<sequence>MTLEEAIDAELEAFENRMEVKMRSLFAEFSIGRPSSPRKSHHGETSDRRDDLQEHGHITSCPDNPCMKVDFPRWEEGDPIKWNSCAERYFRFYQTIDATPVEITAIHLEGDAIKCHEHRCKKPRLLMIEPVEDEDNEPYEEGLKPEEEATEEEPQPADYAVYALVGYSNPQTTKVGGLLK</sequence>
<dbReference type="EMBL" id="AMZH03017955">
    <property type="protein sequence ID" value="RRT42281.1"/>
    <property type="molecule type" value="Genomic_DNA"/>
</dbReference>
<comment type="caution">
    <text evidence="2">The sequence shown here is derived from an EMBL/GenBank/DDBJ whole genome shotgun (WGS) entry which is preliminary data.</text>
</comment>